<evidence type="ECO:0000313" key="2">
    <source>
        <dbReference type="Proteomes" id="UP000294813"/>
    </source>
</evidence>
<name>A0A4R2RLS1_9FIRM</name>
<reference evidence="1 2" key="1">
    <citation type="submission" date="2019-03" db="EMBL/GenBank/DDBJ databases">
        <title>Genomic Encyclopedia of Type Strains, Phase IV (KMG-IV): sequencing the most valuable type-strain genomes for metagenomic binning, comparative biology and taxonomic classification.</title>
        <authorList>
            <person name="Goeker M."/>
        </authorList>
    </citation>
    <scope>NUCLEOTIDE SEQUENCE [LARGE SCALE GENOMIC DNA]</scope>
    <source>
        <strain evidence="1 2">DSM 11170</strain>
    </source>
</reference>
<dbReference type="AlphaFoldDB" id="A0A4R2RLS1"/>
<dbReference type="EMBL" id="SLXT01000012">
    <property type="protein sequence ID" value="TCP64083.1"/>
    <property type="molecule type" value="Genomic_DNA"/>
</dbReference>
<dbReference type="Proteomes" id="UP000294813">
    <property type="component" value="Unassembled WGS sequence"/>
</dbReference>
<protein>
    <submittedName>
        <fullName evidence="1">Uncharacterized protein</fullName>
    </submittedName>
</protein>
<organism evidence="1 2">
    <name type="scientific">Heliophilum fasciatum</name>
    <dbReference type="NCBI Taxonomy" id="35700"/>
    <lineage>
        <taxon>Bacteria</taxon>
        <taxon>Bacillati</taxon>
        <taxon>Bacillota</taxon>
        <taxon>Clostridia</taxon>
        <taxon>Eubacteriales</taxon>
        <taxon>Heliobacteriaceae</taxon>
        <taxon>Heliophilum</taxon>
    </lineage>
</organism>
<evidence type="ECO:0000313" key="1">
    <source>
        <dbReference type="EMBL" id="TCP64083.1"/>
    </source>
</evidence>
<accession>A0A4R2RLS1</accession>
<keyword evidence="2" id="KW-1185">Reference proteome</keyword>
<comment type="caution">
    <text evidence="1">The sequence shown here is derived from an EMBL/GenBank/DDBJ whole genome shotgun (WGS) entry which is preliminary data.</text>
</comment>
<sequence>MVGSTVLSKQGEFQLPQEWLNDGQCAAVRMEIDSLGQLVIRPITHLRLVTPVEMGTMDAYVAGQA</sequence>
<gene>
    <name evidence="1" type="ORF">EDD73_11244</name>
</gene>
<proteinExistence type="predicted"/>